<name>A0A9N8VW31_9GLOM</name>
<dbReference type="AlphaFoldDB" id="A0A9N8VW31"/>
<dbReference type="EMBL" id="CAJVPI010000055">
    <property type="protein sequence ID" value="CAG8468470.1"/>
    <property type="molecule type" value="Genomic_DNA"/>
</dbReference>
<reference evidence="1" key="1">
    <citation type="submission" date="2021-06" db="EMBL/GenBank/DDBJ databases">
        <authorList>
            <person name="Kallberg Y."/>
            <person name="Tangrot J."/>
            <person name="Rosling A."/>
        </authorList>
    </citation>
    <scope>NUCLEOTIDE SEQUENCE</scope>
    <source>
        <strain evidence="1">BR232B</strain>
    </source>
</reference>
<proteinExistence type="predicted"/>
<organism evidence="1 2">
    <name type="scientific">Paraglomus brasilianum</name>
    <dbReference type="NCBI Taxonomy" id="144538"/>
    <lineage>
        <taxon>Eukaryota</taxon>
        <taxon>Fungi</taxon>
        <taxon>Fungi incertae sedis</taxon>
        <taxon>Mucoromycota</taxon>
        <taxon>Glomeromycotina</taxon>
        <taxon>Glomeromycetes</taxon>
        <taxon>Paraglomerales</taxon>
        <taxon>Paraglomeraceae</taxon>
        <taxon>Paraglomus</taxon>
    </lineage>
</organism>
<keyword evidence="2" id="KW-1185">Reference proteome</keyword>
<comment type="caution">
    <text evidence="1">The sequence shown here is derived from an EMBL/GenBank/DDBJ whole genome shotgun (WGS) entry which is preliminary data.</text>
</comment>
<sequence length="156" mass="17847">MQNKNKIRSSERCSQRLYREKGHRIDQALALWIDQVVDGNSGYTVIKKAETLAWRRILRDRTVGSIDLKSVMACTIIFAFELNRDMQKACVTPQRSLKLHVGRRQALYQSSDSIDNFLDIPSDDDNNDEDTIQHLIELNVLIPGIALSANDYVNIN</sequence>
<accession>A0A9N8VW31</accession>
<gene>
    <name evidence="1" type="ORF">PBRASI_LOCUS951</name>
</gene>
<evidence type="ECO:0000313" key="1">
    <source>
        <dbReference type="EMBL" id="CAG8468470.1"/>
    </source>
</evidence>
<protein>
    <submittedName>
        <fullName evidence="1">9916_t:CDS:1</fullName>
    </submittedName>
</protein>
<dbReference type="Proteomes" id="UP000789739">
    <property type="component" value="Unassembled WGS sequence"/>
</dbReference>
<evidence type="ECO:0000313" key="2">
    <source>
        <dbReference type="Proteomes" id="UP000789739"/>
    </source>
</evidence>